<evidence type="ECO:0000313" key="2">
    <source>
        <dbReference type="Proteomes" id="UP000676336"/>
    </source>
</evidence>
<accession>A0A8S2V2D4</accession>
<comment type="caution">
    <text evidence="1">The sequence shown here is derived from an EMBL/GenBank/DDBJ whole genome shotgun (WGS) entry which is preliminary data.</text>
</comment>
<organism evidence="1 2">
    <name type="scientific">Rotaria magnacalcarata</name>
    <dbReference type="NCBI Taxonomy" id="392030"/>
    <lineage>
        <taxon>Eukaryota</taxon>
        <taxon>Metazoa</taxon>
        <taxon>Spiralia</taxon>
        <taxon>Gnathifera</taxon>
        <taxon>Rotifera</taxon>
        <taxon>Eurotatoria</taxon>
        <taxon>Bdelloidea</taxon>
        <taxon>Philodinida</taxon>
        <taxon>Philodinidae</taxon>
        <taxon>Rotaria</taxon>
    </lineage>
</organism>
<gene>
    <name evidence="1" type="ORF">SMN809_LOCUS28803</name>
</gene>
<proteinExistence type="predicted"/>
<dbReference type="Proteomes" id="UP000676336">
    <property type="component" value="Unassembled WGS sequence"/>
</dbReference>
<dbReference type="EMBL" id="CAJOBI010049180">
    <property type="protein sequence ID" value="CAF4363347.1"/>
    <property type="molecule type" value="Genomic_DNA"/>
</dbReference>
<feature type="non-terminal residue" evidence="1">
    <location>
        <position position="76"/>
    </location>
</feature>
<dbReference type="AlphaFoldDB" id="A0A8S2V2D4"/>
<name>A0A8S2V2D4_9BILA</name>
<evidence type="ECO:0000313" key="1">
    <source>
        <dbReference type="EMBL" id="CAF4363347.1"/>
    </source>
</evidence>
<sequence>MLGILPFVSIGTPKKWQYSRSILDLKFGGSSQSLIQNIIVLSLFVLPPDALLYNSNMACVSRSSLTLNAIVQTSSA</sequence>
<protein>
    <submittedName>
        <fullName evidence="1">Uncharacterized protein</fullName>
    </submittedName>
</protein>
<reference evidence="1" key="1">
    <citation type="submission" date="2021-02" db="EMBL/GenBank/DDBJ databases">
        <authorList>
            <person name="Nowell W R."/>
        </authorList>
    </citation>
    <scope>NUCLEOTIDE SEQUENCE</scope>
</reference>